<feature type="region of interest" description="Disordered" evidence="1">
    <location>
        <begin position="70"/>
        <end position="126"/>
    </location>
</feature>
<evidence type="ECO:0000313" key="3">
    <source>
        <dbReference type="Proteomes" id="UP000053144"/>
    </source>
</evidence>
<sequence>MDDTLQQLMQMSDSHHKSTEATLRRMEMQLGQILQKLDDFRGNMEVTHREECQDIITRSDKVLDERKIERKGERLSEKEKDVKEEEEKEERKSEVERKEKGENVEEERKETEEVEREKKKIEKNLL</sequence>
<evidence type="ECO:0000256" key="1">
    <source>
        <dbReference type="SAM" id="MobiDB-lite"/>
    </source>
</evidence>
<organism evidence="2 3">
    <name type="scientific">Phaseolus angularis</name>
    <name type="common">Azuki bean</name>
    <name type="synonym">Vigna angularis</name>
    <dbReference type="NCBI Taxonomy" id="3914"/>
    <lineage>
        <taxon>Eukaryota</taxon>
        <taxon>Viridiplantae</taxon>
        <taxon>Streptophyta</taxon>
        <taxon>Embryophyta</taxon>
        <taxon>Tracheophyta</taxon>
        <taxon>Spermatophyta</taxon>
        <taxon>Magnoliopsida</taxon>
        <taxon>eudicotyledons</taxon>
        <taxon>Gunneridae</taxon>
        <taxon>Pentapetalae</taxon>
        <taxon>rosids</taxon>
        <taxon>fabids</taxon>
        <taxon>Fabales</taxon>
        <taxon>Fabaceae</taxon>
        <taxon>Papilionoideae</taxon>
        <taxon>50 kb inversion clade</taxon>
        <taxon>NPAAA clade</taxon>
        <taxon>indigoferoid/millettioid clade</taxon>
        <taxon>Phaseoleae</taxon>
        <taxon>Vigna</taxon>
    </lineage>
</organism>
<reference evidence="3" key="1">
    <citation type="journal article" date="2015" name="Proc. Natl. Acad. Sci. U.S.A.">
        <title>Genome sequencing of adzuki bean (Vigna angularis) provides insight into high starch and low fat accumulation and domestication.</title>
        <authorList>
            <person name="Yang K."/>
            <person name="Tian Z."/>
            <person name="Chen C."/>
            <person name="Luo L."/>
            <person name="Zhao B."/>
            <person name="Wang Z."/>
            <person name="Yu L."/>
            <person name="Li Y."/>
            <person name="Sun Y."/>
            <person name="Li W."/>
            <person name="Chen Y."/>
            <person name="Li Y."/>
            <person name="Zhang Y."/>
            <person name="Ai D."/>
            <person name="Zhao J."/>
            <person name="Shang C."/>
            <person name="Ma Y."/>
            <person name="Wu B."/>
            <person name="Wang M."/>
            <person name="Gao L."/>
            <person name="Sun D."/>
            <person name="Zhang P."/>
            <person name="Guo F."/>
            <person name="Wang W."/>
            <person name="Li Y."/>
            <person name="Wang J."/>
            <person name="Varshney R.K."/>
            <person name="Wang J."/>
            <person name="Ling H.Q."/>
            <person name="Wan P."/>
        </authorList>
    </citation>
    <scope>NUCLEOTIDE SEQUENCE</scope>
    <source>
        <strain evidence="3">cv. Jingnong 6</strain>
    </source>
</reference>
<dbReference type="EMBL" id="KQ258294">
    <property type="protein sequence ID" value="KOM25868.1"/>
    <property type="molecule type" value="Genomic_DNA"/>
</dbReference>
<feature type="region of interest" description="Disordered" evidence="1">
    <location>
        <begin position="1"/>
        <end position="23"/>
    </location>
</feature>
<name>A0A0L9T5L5_PHAAN</name>
<gene>
    <name evidence="2" type="ORF">LR48_Vigan205s000500</name>
</gene>
<dbReference type="Proteomes" id="UP000053144">
    <property type="component" value="Unassembled WGS sequence"/>
</dbReference>
<evidence type="ECO:0000313" key="2">
    <source>
        <dbReference type="EMBL" id="KOM25868.1"/>
    </source>
</evidence>
<protein>
    <submittedName>
        <fullName evidence="2">Uncharacterized protein</fullName>
    </submittedName>
</protein>
<dbReference type="AlphaFoldDB" id="A0A0L9T5L5"/>
<proteinExistence type="predicted"/>
<accession>A0A0L9T5L5</accession>
<feature type="compositionally biased region" description="Basic and acidic residues" evidence="1">
    <location>
        <begin position="13"/>
        <end position="23"/>
    </location>
</feature>
<dbReference type="OMA" id="MEVTHRE"/>
<dbReference type="Gramene" id="KOM25868">
    <property type="protein sequence ID" value="KOM25868"/>
    <property type="gene ID" value="LR48_Vigan205s000500"/>
</dbReference>
<feature type="compositionally biased region" description="Polar residues" evidence="1">
    <location>
        <begin position="1"/>
        <end position="12"/>
    </location>
</feature>